<dbReference type="PANTHER" id="PTHR14027:SF2">
    <property type="entry name" value="RNA POLYMERASE-ASSOCIATED PROTEIN CTR9 HOMOLOG"/>
    <property type="match status" value="1"/>
</dbReference>
<evidence type="ECO:0000256" key="3">
    <source>
        <dbReference type="PROSITE-ProRule" id="PRU00169"/>
    </source>
</evidence>
<accession>A0A1A8TRT1</accession>
<proteinExistence type="predicted"/>
<evidence type="ECO:0000313" key="7">
    <source>
        <dbReference type="Proteomes" id="UP000092544"/>
    </source>
</evidence>
<evidence type="ECO:0000313" key="6">
    <source>
        <dbReference type="EMBL" id="SBS35655.1"/>
    </source>
</evidence>
<organism evidence="6 7">
    <name type="scientific">Marinomonas spartinae</name>
    <dbReference type="NCBI Taxonomy" id="1792290"/>
    <lineage>
        <taxon>Bacteria</taxon>
        <taxon>Pseudomonadati</taxon>
        <taxon>Pseudomonadota</taxon>
        <taxon>Gammaproteobacteria</taxon>
        <taxon>Oceanospirillales</taxon>
        <taxon>Oceanospirillaceae</taxon>
        <taxon>Marinomonas</taxon>
    </lineage>
</organism>
<evidence type="ECO:0000259" key="5">
    <source>
        <dbReference type="PROSITE" id="PS50110"/>
    </source>
</evidence>
<sequence length="410" mass="47670">MEVITKSDAAAEQRVLIIESIAEMRFLLKSLMVSLGYEKIDFEISDQSAIKRIQAIKYDIILSDFNADNKINGQQILEATRKHYNLDHPVIFMMITADRAYESVVSILEYQPDCYLVKPFTPAAFHRRLKRVVKQRTVFDLAHQARKQKDYITLERVAKAIIKHYPQYASQCLRVIGESIYQRGEYQSASAHYAKVLQRNHELAWAHFGMAQCHIKLNQLKQAIETLEQTIELNQYFFSAYDLLVDLYLELNQPKEAQEIIIKALLVSPRSYERSLRLGRISIDLEDWLTAEQALSKAIRSSKDNNSDTPALYYDYLKTITELIENDIEAPRLIEKFHRALTRLRKIGQNNPEVVTNSFRLEVQNLLARGLQKDAVKAWHTWGRRISMEEAEPLTPHQEITLKKMLGLRF</sequence>
<dbReference type="SMART" id="SM00028">
    <property type="entry name" value="TPR"/>
    <property type="match status" value="4"/>
</dbReference>
<dbReference type="GO" id="GO:0006355">
    <property type="term" value="P:regulation of DNA-templated transcription"/>
    <property type="evidence" value="ECO:0007669"/>
    <property type="project" value="InterPro"/>
</dbReference>
<name>A0A1A8TRT1_9GAMM</name>
<dbReference type="InterPro" id="IPR031101">
    <property type="entry name" value="Ctr9"/>
</dbReference>
<dbReference type="EMBL" id="FLOB01000010">
    <property type="protein sequence ID" value="SBS35655.1"/>
    <property type="molecule type" value="Genomic_DNA"/>
</dbReference>
<dbReference type="Pfam" id="PF00072">
    <property type="entry name" value="Response_reg"/>
    <property type="match status" value="1"/>
</dbReference>
<dbReference type="AlphaFoldDB" id="A0A1A8TRT1"/>
<dbReference type="STRING" id="1792290.MSP8886_03439"/>
<evidence type="ECO:0000256" key="4">
    <source>
        <dbReference type="PROSITE-ProRule" id="PRU00339"/>
    </source>
</evidence>
<protein>
    <submittedName>
        <fullName evidence="6">Chemotaxis protein CheY</fullName>
    </submittedName>
</protein>
<dbReference type="Proteomes" id="UP000092544">
    <property type="component" value="Unassembled WGS sequence"/>
</dbReference>
<dbReference type="SUPFAM" id="SSF48452">
    <property type="entry name" value="TPR-like"/>
    <property type="match status" value="1"/>
</dbReference>
<dbReference type="PROSITE" id="PS50110">
    <property type="entry name" value="RESPONSE_REGULATORY"/>
    <property type="match status" value="1"/>
</dbReference>
<dbReference type="Pfam" id="PF14559">
    <property type="entry name" value="TPR_19"/>
    <property type="match status" value="1"/>
</dbReference>
<keyword evidence="3" id="KW-0597">Phosphoprotein</keyword>
<dbReference type="SUPFAM" id="SSF52172">
    <property type="entry name" value="CheY-like"/>
    <property type="match status" value="1"/>
</dbReference>
<keyword evidence="2 4" id="KW-0802">TPR repeat</keyword>
<feature type="modified residue" description="4-aspartylphosphate" evidence="3">
    <location>
        <position position="64"/>
    </location>
</feature>
<dbReference type="Gene3D" id="3.40.50.2300">
    <property type="match status" value="1"/>
</dbReference>
<dbReference type="Gene3D" id="1.25.40.10">
    <property type="entry name" value="Tetratricopeptide repeat domain"/>
    <property type="match status" value="1"/>
</dbReference>
<dbReference type="InterPro" id="IPR019734">
    <property type="entry name" value="TPR_rpt"/>
</dbReference>
<dbReference type="PANTHER" id="PTHR14027">
    <property type="entry name" value="RNA POLYMERASE-ASSOCIATED PROTEIN CTR9"/>
    <property type="match status" value="1"/>
</dbReference>
<dbReference type="GO" id="GO:0000160">
    <property type="term" value="P:phosphorelay signal transduction system"/>
    <property type="evidence" value="ECO:0007669"/>
    <property type="project" value="InterPro"/>
</dbReference>
<gene>
    <name evidence="6" type="primary">cheY_7</name>
    <name evidence="6" type="ORF">MSP8886_03439</name>
</gene>
<dbReference type="InterPro" id="IPR011006">
    <property type="entry name" value="CheY-like_superfamily"/>
</dbReference>
<dbReference type="SMART" id="SM00448">
    <property type="entry name" value="REC"/>
    <property type="match status" value="1"/>
</dbReference>
<evidence type="ECO:0000256" key="1">
    <source>
        <dbReference type="ARBA" id="ARBA00022737"/>
    </source>
</evidence>
<dbReference type="Pfam" id="PF13181">
    <property type="entry name" value="TPR_8"/>
    <property type="match status" value="1"/>
</dbReference>
<keyword evidence="7" id="KW-1185">Reference proteome</keyword>
<dbReference type="GO" id="GO:0000993">
    <property type="term" value="F:RNA polymerase II complex binding"/>
    <property type="evidence" value="ECO:0007669"/>
    <property type="project" value="TreeGrafter"/>
</dbReference>
<dbReference type="InterPro" id="IPR001789">
    <property type="entry name" value="Sig_transdc_resp-reg_receiver"/>
</dbReference>
<keyword evidence="1" id="KW-0677">Repeat</keyword>
<dbReference type="PROSITE" id="PS50005">
    <property type="entry name" value="TPR"/>
    <property type="match status" value="1"/>
</dbReference>
<dbReference type="GO" id="GO:0006368">
    <property type="term" value="P:transcription elongation by RNA polymerase II"/>
    <property type="evidence" value="ECO:0007669"/>
    <property type="project" value="TreeGrafter"/>
</dbReference>
<reference evidence="6 7" key="1">
    <citation type="submission" date="2016-06" db="EMBL/GenBank/DDBJ databases">
        <authorList>
            <person name="Kjaerup R.B."/>
            <person name="Dalgaard T.S."/>
            <person name="Juul-Madsen H.R."/>
        </authorList>
    </citation>
    <scope>NUCLEOTIDE SEQUENCE [LARGE SCALE GENOMIC DNA]</scope>
    <source>
        <strain evidence="6 7">CECT 8886</strain>
    </source>
</reference>
<feature type="repeat" description="TPR" evidence="4">
    <location>
        <begin position="204"/>
        <end position="237"/>
    </location>
</feature>
<feature type="domain" description="Response regulatory" evidence="5">
    <location>
        <begin position="14"/>
        <end position="133"/>
    </location>
</feature>
<evidence type="ECO:0000256" key="2">
    <source>
        <dbReference type="ARBA" id="ARBA00022803"/>
    </source>
</evidence>
<dbReference type="InterPro" id="IPR011990">
    <property type="entry name" value="TPR-like_helical_dom_sf"/>
</dbReference>